<keyword evidence="1" id="KW-0472">Membrane</keyword>
<dbReference type="Gramene" id="OIT02642">
    <property type="protein sequence ID" value="OIT02642"/>
    <property type="gene ID" value="A4A49_53201"/>
</dbReference>
<gene>
    <name evidence="2" type="ORF">A4A49_53201</name>
</gene>
<organism evidence="2 3">
    <name type="scientific">Nicotiana attenuata</name>
    <name type="common">Coyote tobacco</name>
    <dbReference type="NCBI Taxonomy" id="49451"/>
    <lineage>
        <taxon>Eukaryota</taxon>
        <taxon>Viridiplantae</taxon>
        <taxon>Streptophyta</taxon>
        <taxon>Embryophyta</taxon>
        <taxon>Tracheophyta</taxon>
        <taxon>Spermatophyta</taxon>
        <taxon>Magnoliopsida</taxon>
        <taxon>eudicotyledons</taxon>
        <taxon>Gunneridae</taxon>
        <taxon>Pentapetalae</taxon>
        <taxon>asterids</taxon>
        <taxon>lamiids</taxon>
        <taxon>Solanales</taxon>
        <taxon>Solanaceae</taxon>
        <taxon>Nicotianoideae</taxon>
        <taxon>Nicotianeae</taxon>
        <taxon>Nicotiana</taxon>
    </lineage>
</organism>
<dbReference type="Proteomes" id="UP000187609">
    <property type="component" value="Unassembled WGS sequence"/>
</dbReference>
<feature type="transmembrane region" description="Helical" evidence="1">
    <location>
        <begin position="99"/>
        <end position="121"/>
    </location>
</feature>
<keyword evidence="1" id="KW-0812">Transmembrane</keyword>
<reference evidence="2" key="1">
    <citation type="submission" date="2016-11" db="EMBL/GenBank/DDBJ databases">
        <title>The genome of Nicotiana attenuata.</title>
        <authorList>
            <person name="Xu S."/>
            <person name="Brockmoeller T."/>
            <person name="Gaquerel E."/>
            <person name="Navarro A."/>
            <person name="Kuhl H."/>
            <person name="Gase K."/>
            <person name="Ling Z."/>
            <person name="Zhou W."/>
            <person name="Kreitzer C."/>
            <person name="Stanke M."/>
            <person name="Tang H."/>
            <person name="Lyons E."/>
            <person name="Pandey P."/>
            <person name="Pandey S.P."/>
            <person name="Timmermann B."/>
            <person name="Baldwin I.T."/>
        </authorList>
    </citation>
    <scope>NUCLEOTIDE SEQUENCE [LARGE SCALE GENOMIC DNA]</scope>
    <source>
        <strain evidence="2">UT</strain>
    </source>
</reference>
<keyword evidence="1" id="KW-1133">Transmembrane helix</keyword>
<comment type="caution">
    <text evidence="2">The sequence shown here is derived from an EMBL/GenBank/DDBJ whole genome shotgun (WGS) entry which is preliminary data.</text>
</comment>
<name>A0A1J6IDF5_NICAT</name>
<evidence type="ECO:0008006" key="4">
    <source>
        <dbReference type="Google" id="ProtNLM"/>
    </source>
</evidence>
<dbReference type="AlphaFoldDB" id="A0A1J6IDF5"/>
<accession>A0A1J6IDF5</accession>
<evidence type="ECO:0000256" key="1">
    <source>
        <dbReference type="SAM" id="Phobius"/>
    </source>
</evidence>
<dbReference type="EMBL" id="MJEQ01037188">
    <property type="protein sequence ID" value="OIT02642.1"/>
    <property type="molecule type" value="Genomic_DNA"/>
</dbReference>
<sequence>MIVVPIKSEKENASILDIGGRLCLMTVRRCRNRNVLFKGYVAYTNDLGSLNSWKLEFSVTAPELYDIDDMYYMSFTNEMLMVEENDRMMGFFDVAKGRLLGEMICLLSTFLIPYVPSLVALHHRPKIREKIYLDVVCGL</sequence>
<evidence type="ECO:0000313" key="3">
    <source>
        <dbReference type="Proteomes" id="UP000187609"/>
    </source>
</evidence>
<keyword evidence="3" id="KW-1185">Reference proteome</keyword>
<proteinExistence type="predicted"/>
<evidence type="ECO:0000313" key="2">
    <source>
        <dbReference type="EMBL" id="OIT02642.1"/>
    </source>
</evidence>
<protein>
    <recommendedName>
        <fullName evidence="4">F-box protein</fullName>
    </recommendedName>
</protein>